<evidence type="ECO:0000259" key="1">
    <source>
        <dbReference type="SMART" id="SM00986"/>
    </source>
</evidence>
<dbReference type="InterPro" id="IPR036895">
    <property type="entry name" value="Uracil-DNA_glycosylase-like_sf"/>
</dbReference>
<feature type="domain" description="Uracil-DNA glycosylase-like" evidence="1">
    <location>
        <begin position="9"/>
        <end position="154"/>
    </location>
</feature>
<dbReference type="InterPro" id="IPR026353">
    <property type="entry name" value="Hypoxan-DNA_Glyclase"/>
</dbReference>
<keyword evidence="2" id="KW-0378">Hydrolase</keyword>
<dbReference type="SMART" id="SM00986">
    <property type="entry name" value="UDG"/>
    <property type="match status" value="1"/>
</dbReference>
<dbReference type="InterPro" id="IPR005122">
    <property type="entry name" value="Uracil-DNA_glycosylase-like"/>
</dbReference>
<protein>
    <submittedName>
        <fullName evidence="2">DNA-deoxyinosine glycosylase</fullName>
        <ecNumber evidence="2">3.2.2.15</ecNumber>
    </submittedName>
</protein>
<dbReference type="Gene3D" id="3.40.470.10">
    <property type="entry name" value="Uracil-DNA glycosylase-like domain"/>
    <property type="match status" value="1"/>
</dbReference>
<dbReference type="EC" id="3.2.2.15" evidence="2"/>
<comment type="caution">
    <text evidence="2">The sequence shown here is derived from an EMBL/GenBank/DDBJ whole genome shotgun (WGS) entry which is preliminary data.</text>
</comment>
<accession>A0A9D1ZWN2</accession>
<dbReference type="EMBL" id="DXCQ01000028">
    <property type="protein sequence ID" value="HIY96838.1"/>
    <property type="molecule type" value="Genomic_DNA"/>
</dbReference>
<evidence type="ECO:0000313" key="2">
    <source>
        <dbReference type="EMBL" id="HIY96838.1"/>
    </source>
</evidence>
<sequence>MSDKIHGFEPFYGPNSEVLVLGSFPSVKSRTVDFYYGNRQNRFWKMLYGYFGEELREDIPSKKDFLIRRGIALWDVVAECEIDGSADASIRNYRVADISALLSVVPVRLILLNGALAHKLFCEHFRGIELPFLRMPSTSPANPRFDAAIWYAALDTVFAYGKK</sequence>
<dbReference type="CDD" id="cd10032">
    <property type="entry name" value="UDG-F6_HDG"/>
    <property type="match status" value="1"/>
</dbReference>
<dbReference type="GO" id="GO:0033958">
    <property type="term" value="F:DNA-deoxyinosine glycosylase activity"/>
    <property type="evidence" value="ECO:0007669"/>
    <property type="project" value="UniProtKB-EC"/>
</dbReference>
<organism evidence="2 3">
    <name type="scientific">Candidatus Borkfalkia excrementigallinarum</name>
    <dbReference type="NCBI Taxonomy" id="2838506"/>
    <lineage>
        <taxon>Bacteria</taxon>
        <taxon>Bacillati</taxon>
        <taxon>Bacillota</taxon>
        <taxon>Clostridia</taxon>
        <taxon>Christensenellales</taxon>
        <taxon>Christensenellaceae</taxon>
        <taxon>Candidatus Borkfalkia</taxon>
    </lineage>
</organism>
<name>A0A9D1ZWN2_9FIRM</name>
<dbReference type="AlphaFoldDB" id="A0A9D1ZWN2"/>
<reference evidence="2" key="2">
    <citation type="submission" date="2021-04" db="EMBL/GenBank/DDBJ databases">
        <authorList>
            <person name="Gilroy R."/>
        </authorList>
    </citation>
    <scope>NUCLEOTIDE SEQUENCE</scope>
    <source>
        <strain evidence="2">1345</strain>
    </source>
</reference>
<proteinExistence type="predicted"/>
<reference evidence="2" key="1">
    <citation type="journal article" date="2021" name="PeerJ">
        <title>Extensive microbial diversity within the chicken gut microbiome revealed by metagenomics and culture.</title>
        <authorList>
            <person name="Gilroy R."/>
            <person name="Ravi A."/>
            <person name="Getino M."/>
            <person name="Pursley I."/>
            <person name="Horton D.L."/>
            <person name="Alikhan N.F."/>
            <person name="Baker D."/>
            <person name="Gharbi K."/>
            <person name="Hall N."/>
            <person name="Watson M."/>
            <person name="Adriaenssens E.M."/>
            <person name="Foster-Nyarko E."/>
            <person name="Jarju S."/>
            <person name="Secka A."/>
            <person name="Antonio M."/>
            <person name="Oren A."/>
            <person name="Chaudhuri R.R."/>
            <person name="La Ragione R."/>
            <person name="Hildebrand F."/>
            <person name="Pallen M.J."/>
        </authorList>
    </citation>
    <scope>NUCLEOTIDE SEQUENCE</scope>
    <source>
        <strain evidence="2">1345</strain>
    </source>
</reference>
<dbReference type="SUPFAM" id="SSF52141">
    <property type="entry name" value="Uracil-DNA glycosylase-like"/>
    <property type="match status" value="1"/>
</dbReference>
<dbReference type="NCBIfam" id="TIGR04274">
    <property type="entry name" value="hypoxanDNAglyco"/>
    <property type="match status" value="1"/>
</dbReference>
<evidence type="ECO:0000313" key="3">
    <source>
        <dbReference type="Proteomes" id="UP000886750"/>
    </source>
</evidence>
<dbReference type="Pfam" id="PF03167">
    <property type="entry name" value="UDG"/>
    <property type="match status" value="1"/>
</dbReference>
<keyword evidence="2" id="KW-0326">Glycosidase</keyword>
<dbReference type="Proteomes" id="UP000886750">
    <property type="component" value="Unassembled WGS sequence"/>
</dbReference>
<dbReference type="SMART" id="SM00987">
    <property type="entry name" value="UreE_C"/>
    <property type="match status" value="1"/>
</dbReference>
<gene>
    <name evidence="2" type="ORF">H9729_04045</name>
</gene>